<comment type="caution">
    <text evidence="2">The sequence shown here is derived from an EMBL/GenBank/DDBJ whole genome shotgun (WGS) entry which is preliminary data.</text>
</comment>
<organism evidence="2 3">
    <name type="scientific">Aphis craccivora</name>
    <name type="common">Cowpea aphid</name>
    <dbReference type="NCBI Taxonomy" id="307492"/>
    <lineage>
        <taxon>Eukaryota</taxon>
        <taxon>Metazoa</taxon>
        <taxon>Ecdysozoa</taxon>
        <taxon>Arthropoda</taxon>
        <taxon>Hexapoda</taxon>
        <taxon>Insecta</taxon>
        <taxon>Pterygota</taxon>
        <taxon>Neoptera</taxon>
        <taxon>Paraneoptera</taxon>
        <taxon>Hemiptera</taxon>
        <taxon>Sternorrhyncha</taxon>
        <taxon>Aphidomorpha</taxon>
        <taxon>Aphidoidea</taxon>
        <taxon>Aphididae</taxon>
        <taxon>Aphidini</taxon>
        <taxon>Aphis</taxon>
        <taxon>Aphis</taxon>
    </lineage>
</organism>
<dbReference type="PANTHER" id="PTHR10773">
    <property type="entry name" value="DNA-DIRECTED RNA POLYMERASES I, II, AND III SUBUNIT RPABC2"/>
    <property type="match status" value="1"/>
</dbReference>
<feature type="region of interest" description="Disordered" evidence="1">
    <location>
        <begin position="1"/>
        <end position="73"/>
    </location>
</feature>
<keyword evidence="3" id="KW-1185">Reference proteome</keyword>
<evidence type="ECO:0000256" key="1">
    <source>
        <dbReference type="SAM" id="MobiDB-lite"/>
    </source>
</evidence>
<dbReference type="Proteomes" id="UP000478052">
    <property type="component" value="Unassembled WGS sequence"/>
</dbReference>
<evidence type="ECO:0000313" key="2">
    <source>
        <dbReference type="EMBL" id="KAF0707184.1"/>
    </source>
</evidence>
<dbReference type="EMBL" id="VUJU01012637">
    <property type="protein sequence ID" value="KAF0707184.1"/>
    <property type="molecule type" value="Genomic_DNA"/>
</dbReference>
<dbReference type="PANTHER" id="PTHR10773:SF19">
    <property type="match status" value="1"/>
</dbReference>
<feature type="compositionally biased region" description="Polar residues" evidence="1">
    <location>
        <begin position="30"/>
        <end position="50"/>
    </location>
</feature>
<evidence type="ECO:0000313" key="3">
    <source>
        <dbReference type="Proteomes" id="UP000478052"/>
    </source>
</evidence>
<feature type="region of interest" description="Disordered" evidence="1">
    <location>
        <begin position="194"/>
        <end position="218"/>
    </location>
</feature>
<name>A0A6G0VS36_APHCR</name>
<reference evidence="2 3" key="1">
    <citation type="submission" date="2019-08" db="EMBL/GenBank/DDBJ databases">
        <title>Whole genome of Aphis craccivora.</title>
        <authorList>
            <person name="Voronova N.V."/>
            <person name="Shulinski R.S."/>
            <person name="Bandarenka Y.V."/>
            <person name="Zhorov D.G."/>
            <person name="Warner D."/>
        </authorList>
    </citation>
    <scope>NUCLEOTIDE SEQUENCE [LARGE SCALE GENOMIC DNA]</scope>
    <source>
        <strain evidence="2">180601</strain>
        <tissue evidence="2">Whole Body</tissue>
    </source>
</reference>
<dbReference type="OrthoDB" id="6599971at2759"/>
<protein>
    <submittedName>
        <fullName evidence="2">Uncharacterized protein</fullName>
    </submittedName>
</protein>
<feature type="compositionally biased region" description="Basic and acidic residues" evidence="1">
    <location>
        <begin position="1"/>
        <end position="12"/>
    </location>
</feature>
<dbReference type="AlphaFoldDB" id="A0A6G0VS36"/>
<proteinExistence type="predicted"/>
<gene>
    <name evidence="2" type="ORF">FWK35_00036064</name>
</gene>
<sequence length="608" mass="70409">MDIENELQRLLESDDELSELADSGSEYYPSEQSELSNLGSSPSDQESGENIQVKPKGRKRVKNETTWKRNIRKDRRLKGKEYNDIKGKVVPKKQPKVGPCRCSNKCHIKITEIRQIQIFDEFYSLDSLNMQTSYLFTMIKVCNKQRSYTQNPDSRRQKSRVYCLLDCSGSEVKVCKEFFQNTLQVSAGRIDRVLKNKGENSTPPSDRRGKGPSANKTSPEKIAEVKNFIEKFPAYESHYALHKSTNRKYMAPDLNIIKLYTLYTEQVTNPVSSFVFRKIFNEEFNLSFHPLVSDSCRKCDAYDIKIKAAESEAHRNNLKQELELHQRKAISARTGLQSDTELAKNNPEDVTVITFDLMKTLPTPLLSTGICYYKRQLWTYCFGIHNMGNGDVYMFVWDESVASRGPQEIGSCILYFLKKFVSTEHLIMYSDQCGGQNHNIKLSLLCQYIVSSPEYIVKNIDHKFLVSGHSYLPCDQDFGLVEKQKKLFPNIFIPEHWNNVILAALEWLKIQWLRFSFEMPYKIFFKYSNNDIAQFSELNLEKRNTTLIANLDLLYPNGNCINPLKKKDLLCLLDYVPPIYHEFYKSLKTNAQNIDNEIPLIDFSSDDE</sequence>
<accession>A0A6G0VS36</accession>